<evidence type="ECO:0000313" key="2">
    <source>
        <dbReference type="EMBL" id="QUE49575.1"/>
    </source>
</evidence>
<dbReference type="EMBL" id="CP073100">
    <property type="protein sequence ID" value="QUE49575.1"/>
    <property type="molecule type" value="Genomic_DNA"/>
</dbReference>
<dbReference type="KEGG" id="lamb:KBB96_11890"/>
<evidence type="ECO:0000259" key="1">
    <source>
        <dbReference type="Pfam" id="PF17131"/>
    </source>
</evidence>
<keyword evidence="2" id="KW-0449">Lipoprotein</keyword>
<sequence length="235" mass="25752">MLRALFATTVLAIANASAQDPDPARIMEGTRIATTLQQSDLHGNLSKNGVKTPVHLFLRGKDIQFAYDTGGTTQRFHLRLGDGKYDLFDVGADGKTTVFPAAKLTSPIAGTDLTYEDLSFQFFYWPNPKLEDIESVGGQDCYKIRLNKPAGSGGRYAVVYVWVHTKQGAFMRVRGFDKSGAMLKEFQVDEIMNVGNGVYTLKKMTVSSMAGDRRTGVTTLLFDKPQDAGGPKGLR</sequence>
<dbReference type="AlphaFoldDB" id="A0A975IZD3"/>
<dbReference type="RefSeq" id="WP_211629664.1">
    <property type="nucleotide sequence ID" value="NZ_CP073100.1"/>
</dbReference>
<proteinExistence type="predicted"/>
<feature type="domain" description="Uncharacterized protein TP-0789" evidence="1">
    <location>
        <begin position="99"/>
        <end position="218"/>
    </location>
</feature>
<name>A0A975IZD3_9BACT</name>
<dbReference type="InterPro" id="IPR033399">
    <property type="entry name" value="TP_0789-like"/>
</dbReference>
<organism evidence="2 3">
    <name type="scientific">Luteolibacter ambystomatis</name>
    <dbReference type="NCBI Taxonomy" id="2824561"/>
    <lineage>
        <taxon>Bacteria</taxon>
        <taxon>Pseudomonadati</taxon>
        <taxon>Verrucomicrobiota</taxon>
        <taxon>Verrucomicrobiia</taxon>
        <taxon>Verrucomicrobiales</taxon>
        <taxon>Verrucomicrobiaceae</taxon>
        <taxon>Luteolibacter</taxon>
    </lineage>
</organism>
<accession>A0A975IZD3</accession>
<keyword evidence="3" id="KW-1185">Reference proteome</keyword>
<dbReference type="Gene3D" id="2.50.20.10">
    <property type="entry name" value="Lipoprotein localisation LolA/LolB/LppX"/>
    <property type="match status" value="1"/>
</dbReference>
<dbReference type="Pfam" id="PF17131">
    <property type="entry name" value="LolA_like"/>
    <property type="match status" value="1"/>
</dbReference>
<evidence type="ECO:0000313" key="3">
    <source>
        <dbReference type="Proteomes" id="UP000676169"/>
    </source>
</evidence>
<reference evidence="2" key="1">
    <citation type="submission" date="2021-04" db="EMBL/GenBank/DDBJ databases">
        <title>Luteolibacter sp. 32A isolated from the skin of an Anderson's salamander (Ambystoma andersonii).</title>
        <authorList>
            <person name="Spergser J."/>
            <person name="Busse H.-J."/>
        </authorList>
    </citation>
    <scope>NUCLEOTIDE SEQUENCE</scope>
    <source>
        <strain evidence="2">32A</strain>
    </source>
</reference>
<dbReference type="Proteomes" id="UP000676169">
    <property type="component" value="Chromosome"/>
</dbReference>
<protein>
    <submittedName>
        <fullName evidence="2">Outer membrane lipoprotein-sorting protein</fullName>
    </submittedName>
</protein>
<gene>
    <name evidence="2" type="ORF">KBB96_11890</name>
</gene>